<accession>A0AAQ3PSL6</accession>
<protein>
    <submittedName>
        <fullName evidence="2">Uncharacterized protein</fullName>
    </submittedName>
</protein>
<evidence type="ECO:0000256" key="1">
    <source>
        <dbReference type="SAM" id="MobiDB-lite"/>
    </source>
</evidence>
<sequence length="125" mass="13068">MAMVPMADPPLHLFPCLARHTRGSIGAWSRASSAVGGRGGAFDSSVRPCWGPAARAAAGSGAVRVVLPPGAAGRARSNREPTTHADTRSARQGDWERLREKERQLHTATGADTTGPDPGTWAQST</sequence>
<dbReference type="Proteomes" id="UP001341281">
    <property type="component" value="Chromosome 02"/>
</dbReference>
<feature type="region of interest" description="Disordered" evidence="1">
    <location>
        <begin position="69"/>
        <end position="125"/>
    </location>
</feature>
<keyword evidence="3" id="KW-1185">Reference proteome</keyword>
<dbReference type="AlphaFoldDB" id="A0AAQ3PSL6"/>
<feature type="compositionally biased region" description="Basic and acidic residues" evidence="1">
    <location>
        <begin position="77"/>
        <end position="105"/>
    </location>
</feature>
<evidence type="ECO:0000313" key="3">
    <source>
        <dbReference type="Proteomes" id="UP001341281"/>
    </source>
</evidence>
<proteinExistence type="predicted"/>
<name>A0AAQ3PSL6_PASNO</name>
<evidence type="ECO:0000313" key="2">
    <source>
        <dbReference type="EMBL" id="WVZ55556.1"/>
    </source>
</evidence>
<organism evidence="2 3">
    <name type="scientific">Paspalum notatum var. saurae</name>
    <dbReference type="NCBI Taxonomy" id="547442"/>
    <lineage>
        <taxon>Eukaryota</taxon>
        <taxon>Viridiplantae</taxon>
        <taxon>Streptophyta</taxon>
        <taxon>Embryophyta</taxon>
        <taxon>Tracheophyta</taxon>
        <taxon>Spermatophyta</taxon>
        <taxon>Magnoliopsida</taxon>
        <taxon>Liliopsida</taxon>
        <taxon>Poales</taxon>
        <taxon>Poaceae</taxon>
        <taxon>PACMAD clade</taxon>
        <taxon>Panicoideae</taxon>
        <taxon>Andropogonodae</taxon>
        <taxon>Paspaleae</taxon>
        <taxon>Paspalinae</taxon>
        <taxon>Paspalum</taxon>
    </lineage>
</organism>
<gene>
    <name evidence="2" type="ORF">U9M48_006198</name>
</gene>
<dbReference type="EMBL" id="CP144746">
    <property type="protein sequence ID" value="WVZ55556.1"/>
    <property type="molecule type" value="Genomic_DNA"/>
</dbReference>
<feature type="compositionally biased region" description="Low complexity" evidence="1">
    <location>
        <begin position="107"/>
        <end position="125"/>
    </location>
</feature>
<reference evidence="2 3" key="1">
    <citation type="submission" date="2024-02" db="EMBL/GenBank/DDBJ databases">
        <title>High-quality chromosome-scale genome assembly of Pensacola bahiagrass (Paspalum notatum Flugge var. saurae).</title>
        <authorList>
            <person name="Vega J.M."/>
            <person name="Podio M."/>
            <person name="Orjuela J."/>
            <person name="Siena L.A."/>
            <person name="Pessino S.C."/>
            <person name="Combes M.C."/>
            <person name="Mariac C."/>
            <person name="Albertini E."/>
            <person name="Pupilli F."/>
            <person name="Ortiz J.P.A."/>
            <person name="Leblanc O."/>
        </authorList>
    </citation>
    <scope>NUCLEOTIDE SEQUENCE [LARGE SCALE GENOMIC DNA]</scope>
    <source>
        <strain evidence="2">R1</strain>
        <tissue evidence="2">Leaf</tissue>
    </source>
</reference>